<dbReference type="Proteomes" id="UP001221898">
    <property type="component" value="Unassembled WGS sequence"/>
</dbReference>
<dbReference type="InterPro" id="IPR008952">
    <property type="entry name" value="Tetraspanin_EC2_sf"/>
</dbReference>
<comment type="similarity">
    <text evidence="2 7">Belongs to the tetraspanin (TM4SF) family.</text>
</comment>
<evidence type="ECO:0000256" key="7">
    <source>
        <dbReference type="RuleBase" id="RU361218"/>
    </source>
</evidence>
<evidence type="ECO:0000256" key="4">
    <source>
        <dbReference type="ARBA" id="ARBA00022989"/>
    </source>
</evidence>
<accession>A0AAD7WJ46</accession>
<dbReference type="Gene3D" id="1.10.1450.10">
    <property type="entry name" value="Tetraspanin"/>
    <property type="match status" value="1"/>
</dbReference>
<keyword evidence="3 7" id="KW-0812">Transmembrane</keyword>
<proteinExistence type="inferred from homology"/>
<gene>
    <name evidence="8" type="ORF">AAFF_G00417400</name>
</gene>
<evidence type="ECO:0000256" key="1">
    <source>
        <dbReference type="ARBA" id="ARBA00004141"/>
    </source>
</evidence>
<dbReference type="AlphaFoldDB" id="A0AAD7WJ46"/>
<evidence type="ECO:0000313" key="8">
    <source>
        <dbReference type="EMBL" id="KAJ8398832.1"/>
    </source>
</evidence>
<keyword evidence="4 7" id="KW-1133">Transmembrane helix</keyword>
<feature type="transmembrane region" description="Helical" evidence="7">
    <location>
        <begin position="12"/>
        <end position="37"/>
    </location>
</feature>
<feature type="transmembrane region" description="Helical" evidence="7">
    <location>
        <begin position="49"/>
        <end position="71"/>
    </location>
</feature>
<keyword evidence="9" id="KW-1185">Reference proteome</keyword>
<dbReference type="PRINTS" id="PR00259">
    <property type="entry name" value="TMFOUR"/>
</dbReference>
<dbReference type="PIRSF" id="PIRSF002419">
    <property type="entry name" value="Tetraspanin"/>
    <property type="match status" value="1"/>
</dbReference>
<dbReference type="InterPro" id="IPR018499">
    <property type="entry name" value="Tetraspanin/Peripherin"/>
</dbReference>
<dbReference type="EMBL" id="JAINUG010000087">
    <property type="protein sequence ID" value="KAJ8398832.1"/>
    <property type="molecule type" value="Genomic_DNA"/>
</dbReference>
<dbReference type="Pfam" id="PF00335">
    <property type="entry name" value="Tetraspanin"/>
    <property type="match status" value="1"/>
</dbReference>
<evidence type="ECO:0000256" key="6">
    <source>
        <dbReference type="PIRSR" id="PIRSR002419-1"/>
    </source>
</evidence>
<dbReference type="SUPFAM" id="SSF48652">
    <property type="entry name" value="Tetraspanin"/>
    <property type="match status" value="1"/>
</dbReference>
<name>A0AAD7WJ46_9TELE</name>
<evidence type="ECO:0000256" key="5">
    <source>
        <dbReference type="ARBA" id="ARBA00023136"/>
    </source>
</evidence>
<sequence length="239" mass="26857">MAKVNSCFKGVFIFFNVLFGIAGGVILALAILGHAFYHEAEEFNTKMVGVVFMYVLGTVTLVIAFLGAYGAYKEKKWALIVFCSAMALGCCGLLRIAIPMMISRPQILLLVEEHFHSVDLYRADPEFQSAAEVFQTELKCCGLFNGYQDWGSHIPNSCLCPSYYEETDKCERVESSLLEAQEPRYYLDRSIDDKLVYKQPCFPIILKYLDKVFDTMLGIIFGFAVMAVGVPSCPLKTFF</sequence>
<evidence type="ECO:0000256" key="3">
    <source>
        <dbReference type="ARBA" id="ARBA00022692"/>
    </source>
</evidence>
<dbReference type="GO" id="GO:0005886">
    <property type="term" value="C:plasma membrane"/>
    <property type="evidence" value="ECO:0007669"/>
    <property type="project" value="TreeGrafter"/>
</dbReference>
<keyword evidence="6" id="KW-1015">Disulfide bond</keyword>
<dbReference type="PANTHER" id="PTHR19282:SF456">
    <property type="entry name" value="CD63 MOLECULE"/>
    <property type="match status" value="1"/>
</dbReference>
<comment type="caution">
    <text evidence="8">The sequence shown here is derived from an EMBL/GenBank/DDBJ whole genome shotgun (WGS) entry which is preliminary data.</text>
</comment>
<evidence type="ECO:0000313" key="9">
    <source>
        <dbReference type="Proteomes" id="UP001221898"/>
    </source>
</evidence>
<feature type="transmembrane region" description="Helical" evidence="7">
    <location>
        <begin position="77"/>
        <end position="98"/>
    </location>
</feature>
<comment type="subcellular location">
    <subcellularLocation>
        <location evidence="1 7">Membrane</location>
        <topology evidence="1 7">Multi-pass membrane protein</topology>
    </subcellularLocation>
</comment>
<keyword evidence="5 7" id="KW-0472">Membrane</keyword>
<feature type="transmembrane region" description="Helical" evidence="7">
    <location>
        <begin position="212"/>
        <end position="230"/>
    </location>
</feature>
<organism evidence="8 9">
    <name type="scientific">Aldrovandia affinis</name>
    <dbReference type="NCBI Taxonomy" id="143900"/>
    <lineage>
        <taxon>Eukaryota</taxon>
        <taxon>Metazoa</taxon>
        <taxon>Chordata</taxon>
        <taxon>Craniata</taxon>
        <taxon>Vertebrata</taxon>
        <taxon>Euteleostomi</taxon>
        <taxon>Actinopterygii</taxon>
        <taxon>Neopterygii</taxon>
        <taxon>Teleostei</taxon>
        <taxon>Notacanthiformes</taxon>
        <taxon>Halosauridae</taxon>
        <taxon>Aldrovandia</taxon>
    </lineage>
</organism>
<protein>
    <recommendedName>
        <fullName evidence="7">Tetraspanin</fullName>
    </recommendedName>
</protein>
<feature type="disulfide bond" evidence="6">
    <location>
        <begin position="141"/>
        <end position="158"/>
    </location>
</feature>
<evidence type="ECO:0000256" key="2">
    <source>
        <dbReference type="ARBA" id="ARBA00006840"/>
    </source>
</evidence>
<reference evidence="8" key="1">
    <citation type="journal article" date="2023" name="Science">
        <title>Genome structures resolve the early diversification of teleost fishes.</title>
        <authorList>
            <person name="Parey E."/>
            <person name="Louis A."/>
            <person name="Montfort J."/>
            <person name="Bouchez O."/>
            <person name="Roques C."/>
            <person name="Iampietro C."/>
            <person name="Lluch J."/>
            <person name="Castinel A."/>
            <person name="Donnadieu C."/>
            <person name="Desvignes T."/>
            <person name="Floi Bucao C."/>
            <person name="Jouanno E."/>
            <person name="Wen M."/>
            <person name="Mejri S."/>
            <person name="Dirks R."/>
            <person name="Jansen H."/>
            <person name="Henkel C."/>
            <person name="Chen W.J."/>
            <person name="Zahm M."/>
            <person name="Cabau C."/>
            <person name="Klopp C."/>
            <person name="Thompson A.W."/>
            <person name="Robinson-Rechavi M."/>
            <person name="Braasch I."/>
            <person name="Lecointre G."/>
            <person name="Bobe J."/>
            <person name="Postlethwait J.H."/>
            <person name="Berthelot C."/>
            <person name="Roest Crollius H."/>
            <person name="Guiguen Y."/>
        </authorList>
    </citation>
    <scope>NUCLEOTIDE SEQUENCE</scope>
    <source>
        <strain evidence="8">NC1722</strain>
    </source>
</reference>
<dbReference type="PANTHER" id="PTHR19282">
    <property type="entry name" value="TETRASPANIN"/>
    <property type="match status" value="1"/>
</dbReference>
<dbReference type="InterPro" id="IPR000301">
    <property type="entry name" value="Tetraspanin_animals"/>
</dbReference>